<dbReference type="PANTHER" id="PTHR30121:SF6">
    <property type="entry name" value="SLR6007 PROTEIN"/>
    <property type="match status" value="1"/>
</dbReference>
<dbReference type="InterPro" id="IPR043964">
    <property type="entry name" value="P-loop_TraG"/>
</dbReference>
<dbReference type="HOGENOM" id="CLU_009097_4_1_9"/>
<name>G8TXA9_SULAD</name>
<evidence type="ECO:0000259" key="1">
    <source>
        <dbReference type="Pfam" id="PF19044"/>
    </source>
</evidence>
<reference evidence="3" key="1">
    <citation type="submission" date="2011-12" db="EMBL/GenBank/DDBJ databases">
        <title>The complete genome of chromosome of Sulfobacillus acidophilus DSM 10332.</title>
        <authorList>
            <person name="Lucas S."/>
            <person name="Han J."/>
            <person name="Lapidus A."/>
            <person name="Bruce D."/>
            <person name="Goodwin L."/>
            <person name="Pitluck S."/>
            <person name="Peters L."/>
            <person name="Kyrpides N."/>
            <person name="Mavromatis K."/>
            <person name="Ivanova N."/>
            <person name="Mikhailova N."/>
            <person name="Chertkov O."/>
            <person name="Saunders E."/>
            <person name="Detter J.C."/>
            <person name="Tapia R."/>
            <person name="Han C."/>
            <person name="Land M."/>
            <person name="Hauser L."/>
            <person name="Markowitz V."/>
            <person name="Cheng J.-F."/>
            <person name="Hugenholtz P."/>
            <person name="Woyke T."/>
            <person name="Wu D."/>
            <person name="Pukall R."/>
            <person name="Gehrich-Schroeter G."/>
            <person name="Schneider S."/>
            <person name="Klenk H.-P."/>
            <person name="Eisen J.A."/>
        </authorList>
    </citation>
    <scope>NUCLEOTIDE SEQUENCE [LARGE SCALE GENOMIC DNA]</scope>
    <source>
        <strain evidence="3">ATCC 700253 / DSM 10332 / NAL</strain>
    </source>
</reference>
<dbReference type="Gene3D" id="1.10.8.730">
    <property type="match status" value="1"/>
</dbReference>
<proteinExistence type="predicted"/>
<dbReference type="Proteomes" id="UP000005439">
    <property type="component" value="Chromosome"/>
</dbReference>
<evidence type="ECO:0000313" key="2">
    <source>
        <dbReference type="EMBL" id="AEW06111.1"/>
    </source>
</evidence>
<dbReference type="SUPFAM" id="SSF52540">
    <property type="entry name" value="P-loop containing nucleoside triphosphate hydrolases"/>
    <property type="match status" value="1"/>
</dbReference>
<evidence type="ECO:0000313" key="3">
    <source>
        <dbReference type="Proteomes" id="UP000005439"/>
    </source>
</evidence>
<dbReference type="InterPro" id="IPR027417">
    <property type="entry name" value="P-loop_NTPase"/>
</dbReference>
<accession>G8TXA9</accession>
<keyword evidence="3" id="KW-1185">Reference proteome</keyword>
<dbReference type="STRING" id="679936.Sulac_2649"/>
<dbReference type="KEGG" id="sap:Sulac_2649"/>
<sequence length="557" mass="63017">MGIRQRRQRPDPLDAVWPDSVEVASNLAKLGPWWIRSYTVAGYPRTVEPGWFEPLLAVPFPLTLALSTGPVANQEAMRTINRRLIWGLGAQQAANRGGRLASAEEGTAIEDAHQIRVGVARGETRLLEVGMTLTIWAESQDLLEERSRLLESLTQGMLLIIRPLRFQQQLGLRRLLPLASPTDKVREMDSQAWATVFPFSSRELVHASGQVMGINPDTHSLIVVDRFRLASPHSVTVGWSGSGKSFLSKLEALRTRYRGWAVTIIDPEGEYRILEAVGATRWALGQAPTPRFVFDPFTIDGSLEPEERERQADFLLRLLTRLNPDLMTEFGPLVRDVVWLQVSETRTRFFPLQGKVLTADRLIQLLTDENRRAGDRLALSWERWNRLLGAPGGSPPDDFEIFDLSGLTEHMKAAAYLALTEWVMRRVSRDVRRLVIFDEAWHLFNDVGVVTYLEELFRRARKWGTAISLVTQDIGDLTRSHAAEVCLRNAPLVNLMRQHPDSLTDLSEVMRLHEGELERLKGAMTGEGLLLAEDAHVPFKVIFSPAEQRVLQAEWRR</sequence>
<dbReference type="EMBL" id="CP003179">
    <property type="protein sequence ID" value="AEW06111.1"/>
    <property type="molecule type" value="Genomic_DNA"/>
</dbReference>
<dbReference type="Pfam" id="PF19044">
    <property type="entry name" value="P-loop_TraG"/>
    <property type="match status" value="1"/>
</dbReference>
<feature type="domain" description="TraG P-loop" evidence="1">
    <location>
        <begin position="424"/>
        <end position="492"/>
    </location>
</feature>
<dbReference type="InterPro" id="IPR051162">
    <property type="entry name" value="T4SS_component"/>
</dbReference>
<dbReference type="PANTHER" id="PTHR30121">
    <property type="entry name" value="UNCHARACTERIZED PROTEIN YJGR-RELATED"/>
    <property type="match status" value="1"/>
</dbReference>
<organism evidence="2 3">
    <name type="scientific">Sulfobacillus acidophilus (strain ATCC 700253 / DSM 10332 / NAL)</name>
    <dbReference type="NCBI Taxonomy" id="679936"/>
    <lineage>
        <taxon>Bacteria</taxon>
        <taxon>Bacillati</taxon>
        <taxon>Bacillota</taxon>
        <taxon>Clostridia</taxon>
        <taxon>Eubacteriales</taxon>
        <taxon>Clostridiales Family XVII. Incertae Sedis</taxon>
        <taxon>Sulfobacillus</taxon>
    </lineage>
</organism>
<protein>
    <submittedName>
        <fullName evidence="2">Type IV secretory pathway VirB4 protein-like protein</fullName>
    </submittedName>
</protein>
<reference evidence="2 3" key="2">
    <citation type="journal article" date="2012" name="Stand. Genomic Sci.">
        <title>Complete genome sequence of the moderately thermophilic mineral-sulfide-oxidizing firmicute Sulfobacillus acidophilus type strain (NAL(T)).</title>
        <authorList>
            <person name="Anderson I."/>
            <person name="Chertkov O."/>
            <person name="Chen A."/>
            <person name="Saunders E."/>
            <person name="Lapidus A."/>
            <person name="Nolan M."/>
            <person name="Lucas S."/>
            <person name="Hammon N."/>
            <person name="Deshpande S."/>
            <person name="Cheng J.F."/>
            <person name="Han C."/>
            <person name="Tapia R."/>
            <person name="Goodwin L.A."/>
            <person name="Pitluck S."/>
            <person name="Liolios K."/>
            <person name="Pagani I."/>
            <person name="Ivanova N."/>
            <person name="Mikhailova N."/>
            <person name="Pati A."/>
            <person name="Palaniappan K."/>
            <person name="Land M."/>
            <person name="Pan C."/>
            <person name="Rohde M."/>
            <person name="Pukall R."/>
            <person name="Goker M."/>
            <person name="Detter J.C."/>
            <person name="Woyke T."/>
            <person name="Bristow J."/>
            <person name="Eisen J.A."/>
            <person name="Markowitz V."/>
            <person name="Hugenholtz P."/>
            <person name="Kyrpides N.C."/>
            <person name="Klenk H.P."/>
            <person name="Mavromatis K."/>
        </authorList>
    </citation>
    <scope>NUCLEOTIDE SEQUENCE [LARGE SCALE GENOMIC DNA]</scope>
    <source>
        <strain evidence="3">ATCC 700253 / DSM 10332 / NAL</strain>
    </source>
</reference>
<dbReference type="AlphaFoldDB" id="G8TXA9"/>
<dbReference type="Gene3D" id="3.40.50.300">
    <property type="entry name" value="P-loop containing nucleotide triphosphate hydrolases"/>
    <property type="match status" value="1"/>
</dbReference>
<dbReference type="PATRIC" id="fig|679936.5.peg.2742"/>
<gene>
    <name evidence="2" type="ordered locus">Sulac_2649</name>
</gene>